<keyword evidence="3" id="KW-1185">Reference proteome</keyword>
<dbReference type="InterPro" id="IPR047187">
    <property type="entry name" value="SF1_C_Upf1"/>
</dbReference>
<dbReference type="Pfam" id="PF13087">
    <property type="entry name" value="AAA_12"/>
    <property type="match status" value="1"/>
</dbReference>
<sequence length="204" mass="22463">MLRNLFFLSHTYPEGGEPADSVTGDDGGDEKSKKNLFECRFLLALCEYLLGHGTYTAEDIVILTAYNGQMLQFVAEKKNRPALHGIRIAVIDNYQGEESKIVLLSLVRSGSTNGATDTIGFLAHENRICVALSRARDGLYIVGNMTLLAKCSKTWSSIERKLRDQAAIGASMPLQCVTHGQTVEVKMPEDFGELKEVRCICGML</sequence>
<dbReference type="PANTHER" id="PTHR10887">
    <property type="entry name" value="DNA2/NAM7 HELICASE FAMILY"/>
    <property type="match status" value="1"/>
</dbReference>
<dbReference type="SUPFAM" id="SSF52540">
    <property type="entry name" value="P-loop containing nucleoside triphosphate hydrolases"/>
    <property type="match status" value="1"/>
</dbReference>
<accession>A0A182SEF3</accession>
<dbReference type="AlphaFoldDB" id="A0A182SEF3"/>
<evidence type="ECO:0000313" key="2">
    <source>
        <dbReference type="EnsemblMetazoa" id="AMAM005125-PA"/>
    </source>
</evidence>
<dbReference type="Proteomes" id="UP000075901">
    <property type="component" value="Unassembled WGS sequence"/>
</dbReference>
<dbReference type="EnsemblMetazoa" id="AMAM005125-RA">
    <property type="protein sequence ID" value="AMAM005125-PA"/>
    <property type="gene ID" value="AMAM005125"/>
</dbReference>
<feature type="domain" description="DNA2/NAM7 helicase-like C-terminal" evidence="1">
    <location>
        <begin position="29"/>
        <end position="145"/>
    </location>
</feature>
<proteinExistence type="predicted"/>
<organism evidence="2 3">
    <name type="scientific">Anopheles maculatus</name>
    <dbReference type="NCBI Taxonomy" id="74869"/>
    <lineage>
        <taxon>Eukaryota</taxon>
        <taxon>Metazoa</taxon>
        <taxon>Ecdysozoa</taxon>
        <taxon>Arthropoda</taxon>
        <taxon>Hexapoda</taxon>
        <taxon>Insecta</taxon>
        <taxon>Pterygota</taxon>
        <taxon>Neoptera</taxon>
        <taxon>Endopterygota</taxon>
        <taxon>Diptera</taxon>
        <taxon>Nematocera</taxon>
        <taxon>Culicoidea</taxon>
        <taxon>Culicidae</taxon>
        <taxon>Anophelinae</taxon>
        <taxon>Anopheles</taxon>
        <taxon>Anopheles maculatus group</taxon>
    </lineage>
</organism>
<dbReference type="GO" id="GO:0031380">
    <property type="term" value="C:nuclear RNA-directed RNA polymerase complex"/>
    <property type="evidence" value="ECO:0007669"/>
    <property type="project" value="TreeGrafter"/>
</dbReference>
<dbReference type="VEuPathDB" id="VectorBase:AMAM005125"/>
<evidence type="ECO:0000259" key="1">
    <source>
        <dbReference type="Pfam" id="PF13087"/>
    </source>
</evidence>
<dbReference type="CDD" id="cd18808">
    <property type="entry name" value="SF1_C_Upf1"/>
    <property type="match status" value="1"/>
</dbReference>
<dbReference type="PANTHER" id="PTHR10887:SF341">
    <property type="entry name" value="NFX1-TYPE ZINC FINGER-CONTAINING PROTEIN 1"/>
    <property type="match status" value="1"/>
</dbReference>
<reference evidence="2" key="2">
    <citation type="submission" date="2020-05" db="UniProtKB">
        <authorList>
            <consortium name="EnsemblMetazoa"/>
        </authorList>
    </citation>
    <scope>IDENTIFICATION</scope>
    <source>
        <strain evidence="2">maculatus3</strain>
    </source>
</reference>
<dbReference type="GO" id="GO:0031048">
    <property type="term" value="P:regulatory ncRNA-mediated heterochromatin formation"/>
    <property type="evidence" value="ECO:0007669"/>
    <property type="project" value="TreeGrafter"/>
</dbReference>
<dbReference type="InterPro" id="IPR045055">
    <property type="entry name" value="DNA2/NAM7-like"/>
</dbReference>
<dbReference type="InterPro" id="IPR027417">
    <property type="entry name" value="P-loop_NTPase"/>
</dbReference>
<evidence type="ECO:0000313" key="3">
    <source>
        <dbReference type="Proteomes" id="UP000075901"/>
    </source>
</evidence>
<protein>
    <submittedName>
        <fullName evidence="2">AAA_12 domain-containing protein</fullName>
    </submittedName>
</protein>
<reference evidence="3" key="1">
    <citation type="submission" date="2013-09" db="EMBL/GenBank/DDBJ databases">
        <title>The Genome Sequence of Anopheles maculatus species B.</title>
        <authorList>
            <consortium name="The Broad Institute Genomics Platform"/>
            <person name="Neafsey D.E."/>
            <person name="Besansky N."/>
            <person name="Howell P."/>
            <person name="Walton C."/>
            <person name="Young S.K."/>
            <person name="Zeng Q."/>
            <person name="Gargeya S."/>
            <person name="Fitzgerald M."/>
            <person name="Haas B."/>
            <person name="Abouelleil A."/>
            <person name="Allen A.W."/>
            <person name="Alvarado L."/>
            <person name="Arachchi H.M."/>
            <person name="Berlin A.M."/>
            <person name="Chapman S.B."/>
            <person name="Gainer-Dewar J."/>
            <person name="Goldberg J."/>
            <person name="Griggs A."/>
            <person name="Gujja S."/>
            <person name="Hansen M."/>
            <person name="Howarth C."/>
            <person name="Imamovic A."/>
            <person name="Ireland A."/>
            <person name="Larimer J."/>
            <person name="McCowan C."/>
            <person name="Murphy C."/>
            <person name="Pearson M."/>
            <person name="Poon T.W."/>
            <person name="Priest M."/>
            <person name="Roberts A."/>
            <person name="Saif S."/>
            <person name="Shea T."/>
            <person name="Sisk P."/>
            <person name="Sykes S."/>
            <person name="Wortman J."/>
            <person name="Nusbaum C."/>
            <person name="Birren B."/>
        </authorList>
    </citation>
    <scope>NUCLEOTIDE SEQUENCE [LARGE SCALE GENOMIC DNA]</scope>
    <source>
        <strain evidence="3">maculatus3</strain>
    </source>
</reference>
<name>A0A182SEF3_9DIPT</name>
<dbReference type="InterPro" id="IPR041679">
    <property type="entry name" value="DNA2/NAM7-like_C"/>
</dbReference>
<dbReference type="Gene3D" id="3.40.50.300">
    <property type="entry name" value="P-loop containing nucleotide triphosphate hydrolases"/>
    <property type="match status" value="1"/>
</dbReference>